<sequence length="138" mass="15476">MMRKNGATLRSKLFGASHHEDDYSYLPTTTPSRNSGTATQTQLLIDKAEEDVEKKAGTMVKGVRVLKEIALSINSELAEQDAYFRQIGDDMSNTKGVLDATLQKLKILSQKTHGMLGMFCLLIGFVIFVLFILYTWIR</sequence>
<dbReference type="AlphaFoldDB" id="A0AA88GFA3"/>
<dbReference type="Proteomes" id="UP000816034">
    <property type="component" value="Unassembled WGS sequence"/>
</dbReference>
<dbReference type="RefSeq" id="XP_044544695.1">
    <property type="nucleotide sequence ID" value="XM_044699521.1"/>
</dbReference>
<feature type="transmembrane region" description="Helical" evidence="6">
    <location>
        <begin position="114"/>
        <end position="137"/>
    </location>
</feature>
<keyword evidence="5 6" id="KW-0472">Membrane</keyword>
<dbReference type="Gene3D" id="1.20.5.110">
    <property type="match status" value="1"/>
</dbReference>
<keyword evidence="9" id="KW-1185">Reference proteome</keyword>
<name>A0AA88GFA3_NAELO</name>
<evidence type="ECO:0000256" key="6">
    <source>
        <dbReference type="SAM" id="Phobius"/>
    </source>
</evidence>
<dbReference type="GO" id="GO:0005737">
    <property type="term" value="C:cytoplasm"/>
    <property type="evidence" value="ECO:0007669"/>
    <property type="project" value="UniProtKB-ARBA"/>
</dbReference>
<evidence type="ECO:0000313" key="9">
    <source>
        <dbReference type="Proteomes" id="UP000816034"/>
    </source>
</evidence>
<keyword evidence="3 6" id="KW-0812">Transmembrane</keyword>
<organism evidence="8 9">
    <name type="scientific">Naegleria lovaniensis</name>
    <name type="common">Amoeba</name>
    <dbReference type="NCBI Taxonomy" id="51637"/>
    <lineage>
        <taxon>Eukaryota</taxon>
        <taxon>Discoba</taxon>
        <taxon>Heterolobosea</taxon>
        <taxon>Tetramitia</taxon>
        <taxon>Eutetramitia</taxon>
        <taxon>Vahlkampfiidae</taxon>
        <taxon>Naegleria</taxon>
    </lineage>
</organism>
<proteinExistence type="predicted"/>
<dbReference type="GeneID" id="68101798"/>
<evidence type="ECO:0000256" key="5">
    <source>
        <dbReference type="ARBA" id="ARBA00023136"/>
    </source>
</evidence>
<evidence type="ECO:0000256" key="3">
    <source>
        <dbReference type="ARBA" id="ARBA00022692"/>
    </source>
</evidence>
<keyword evidence="4 6" id="KW-1133">Transmembrane helix</keyword>
<comment type="subcellular location">
    <subcellularLocation>
        <location evidence="1">Membrane</location>
        <topology evidence="1">Single-pass membrane protein</topology>
    </subcellularLocation>
</comment>
<evidence type="ECO:0000256" key="2">
    <source>
        <dbReference type="ARBA" id="ARBA00022448"/>
    </source>
</evidence>
<dbReference type="InterPro" id="IPR000727">
    <property type="entry name" value="T_SNARE_dom"/>
</dbReference>
<evidence type="ECO:0000259" key="7">
    <source>
        <dbReference type="PROSITE" id="PS50192"/>
    </source>
</evidence>
<accession>A0AA88GFA3</accession>
<protein>
    <recommendedName>
        <fullName evidence="7">t-SNARE coiled-coil homology domain-containing protein</fullName>
    </recommendedName>
</protein>
<dbReference type="GO" id="GO:0016020">
    <property type="term" value="C:membrane"/>
    <property type="evidence" value="ECO:0007669"/>
    <property type="project" value="UniProtKB-SubCell"/>
</dbReference>
<dbReference type="SUPFAM" id="SSF58038">
    <property type="entry name" value="SNARE fusion complex"/>
    <property type="match status" value="1"/>
</dbReference>
<dbReference type="PANTHER" id="PTHR12791">
    <property type="entry name" value="GOLGI SNARE BET1-RELATED"/>
    <property type="match status" value="1"/>
</dbReference>
<evidence type="ECO:0000313" key="8">
    <source>
        <dbReference type="EMBL" id="KAG2377433.1"/>
    </source>
</evidence>
<feature type="domain" description="T-SNARE coiled-coil homology" evidence="7">
    <location>
        <begin position="46"/>
        <end position="108"/>
    </location>
</feature>
<dbReference type="EMBL" id="PYSW02000038">
    <property type="protein sequence ID" value="KAG2377433.1"/>
    <property type="molecule type" value="Genomic_DNA"/>
</dbReference>
<gene>
    <name evidence="8" type="ORF">C9374_009344</name>
</gene>
<comment type="caution">
    <text evidence="8">The sequence shown here is derived from an EMBL/GenBank/DDBJ whole genome shotgun (WGS) entry which is preliminary data.</text>
</comment>
<evidence type="ECO:0000256" key="4">
    <source>
        <dbReference type="ARBA" id="ARBA00022989"/>
    </source>
</evidence>
<reference evidence="8 9" key="1">
    <citation type="journal article" date="2018" name="BMC Genomics">
        <title>The genome of Naegleria lovaniensis, the basis for a comparative approach to unravel pathogenicity factors of the human pathogenic amoeba N. fowleri.</title>
        <authorList>
            <person name="Liechti N."/>
            <person name="Schurch N."/>
            <person name="Bruggmann R."/>
            <person name="Wittwer M."/>
        </authorList>
    </citation>
    <scope>NUCLEOTIDE SEQUENCE [LARGE SCALE GENOMIC DNA]</scope>
    <source>
        <strain evidence="8 9">ATCC 30569</strain>
    </source>
</reference>
<keyword evidence="2" id="KW-0813">Transport</keyword>
<evidence type="ECO:0000256" key="1">
    <source>
        <dbReference type="ARBA" id="ARBA00004167"/>
    </source>
</evidence>
<dbReference type="PROSITE" id="PS50192">
    <property type="entry name" value="T_SNARE"/>
    <property type="match status" value="1"/>
</dbReference>
<dbReference type="GO" id="GO:0012505">
    <property type="term" value="C:endomembrane system"/>
    <property type="evidence" value="ECO:0007669"/>
    <property type="project" value="UniProtKB-ARBA"/>
</dbReference>